<dbReference type="EMBL" id="DYZF01000089">
    <property type="protein sequence ID" value="HJE51090.1"/>
    <property type="molecule type" value="Genomic_DNA"/>
</dbReference>
<proteinExistence type="predicted"/>
<sequence>MAVPDAVPHDDPYLQRIREIALTFPGAQEKRSVGHPSFFTKKVFVWVGMAAKVDDEWVRYPHSIAFFLPEHERAAILEHPKGYLPGYIGPWGWVGMHLDEDTDWDEVRELIEESYRTTAGKKLIAELDSRTA</sequence>
<name>A0A921EP04_9ACTN</name>
<organism evidence="1 2">
    <name type="scientific">Tessaracoccus flavescens</name>
    <dbReference type="NCBI Taxonomy" id="399497"/>
    <lineage>
        <taxon>Bacteria</taxon>
        <taxon>Bacillati</taxon>
        <taxon>Actinomycetota</taxon>
        <taxon>Actinomycetes</taxon>
        <taxon>Propionibacteriales</taxon>
        <taxon>Propionibacteriaceae</taxon>
        <taxon>Tessaracoccus</taxon>
    </lineage>
</organism>
<evidence type="ECO:0000313" key="2">
    <source>
        <dbReference type="Proteomes" id="UP000712713"/>
    </source>
</evidence>
<dbReference type="InterPro" id="IPR038056">
    <property type="entry name" value="YjbR-like_sf"/>
</dbReference>
<dbReference type="GO" id="GO:0003677">
    <property type="term" value="F:DNA binding"/>
    <property type="evidence" value="ECO:0007669"/>
    <property type="project" value="UniProtKB-KW"/>
</dbReference>
<comment type="caution">
    <text evidence="1">The sequence shown here is derived from an EMBL/GenBank/DDBJ whole genome shotgun (WGS) entry which is preliminary data.</text>
</comment>
<reference evidence="1" key="1">
    <citation type="journal article" date="2021" name="PeerJ">
        <title>Extensive microbial diversity within the chicken gut microbiome revealed by metagenomics and culture.</title>
        <authorList>
            <person name="Gilroy R."/>
            <person name="Ravi A."/>
            <person name="Getino M."/>
            <person name="Pursley I."/>
            <person name="Horton D.L."/>
            <person name="Alikhan N.F."/>
            <person name="Baker D."/>
            <person name="Gharbi K."/>
            <person name="Hall N."/>
            <person name="Watson M."/>
            <person name="Adriaenssens E.M."/>
            <person name="Foster-Nyarko E."/>
            <person name="Jarju S."/>
            <person name="Secka A."/>
            <person name="Antonio M."/>
            <person name="Oren A."/>
            <person name="Chaudhuri R.R."/>
            <person name="La Ragione R."/>
            <person name="Hildebrand F."/>
            <person name="Pallen M.J."/>
        </authorList>
    </citation>
    <scope>NUCLEOTIDE SEQUENCE</scope>
    <source>
        <strain evidence="1">ChiGjej3B3-7470</strain>
    </source>
</reference>
<dbReference type="SUPFAM" id="SSF142906">
    <property type="entry name" value="YjbR-like"/>
    <property type="match status" value="1"/>
</dbReference>
<evidence type="ECO:0000313" key="1">
    <source>
        <dbReference type="EMBL" id="HJE51090.1"/>
    </source>
</evidence>
<dbReference type="Proteomes" id="UP000712713">
    <property type="component" value="Unassembled WGS sequence"/>
</dbReference>
<keyword evidence="1" id="KW-0238">DNA-binding</keyword>
<dbReference type="Pfam" id="PF04237">
    <property type="entry name" value="YjbR"/>
    <property type="match status" value="1"/>
</dbReference>
<dbReference type="AlphaFoldDB" id="A0A921EP04"/>
<dbReference type="InterPro" id="IPR058532">
    <property type="entry name" value="YjbR/MT2646/Rv2570-like"/>
</dbReference>
<protein>
    <submittedName>
        <fullName evidence="1">MmcQ/YjbR family DNA-binding protein</fullName>
    </submittedName>
</protein>
<dbReference type="Gene3D" id="3.90.1150.30">
    <property type="match status" value="1"/>
</dbReference>
<gene>
    <name evidence="1" type="ORF">K8V15_03790</name>
</gene>
<reference evidence="1" key="2">
    <citation type="submission" date="2021-09" db="EMBL/GenBank/DDBJ databases">
        <authorList>
            <person name="Gilroy R."/>
        </authorList>
    </citation>
    <scope>NUCLEOTIDE SEQUENCE</scope>
    <source>
        <strain evidence="1">ChiGjej3B3-7470</strain>
    </source>
</reference>
<accession>A0A921EP04</accession>